<dbReference type="Proteomes" id="UP001286313">
    <property type="component" value="Unassembled WGS sequence"/>
</dbReference>
<feature type="domain" description="Sacsin/Nov" evidence="1">
    <location>
        <begin position="1246"/>
        <end position="1452"/>
    </location>
</feature>
<dbReference type="PANTHER" id="PTHR15600:SF42">
    <property type="entry name" value="SACSIN"/>
    <property type="match status" value="1"/>
</dbReference>
<dbReference type="GO" id="GO:0030544">
    <property type="term" value="F:Hsp70 protein binding"/>
    <property type="evidence" value="ECO:0007669"/>
    <property type="project" value="TreeGrafter"/>
</dbReference>
<dbReference type="SUPFAM" id="SSF55874">
    <property type="entry name" value="ATPase domain of HSP90 chaperone/DNA topoisomerase II/histidine kinase"/>
    <property type="match status" value="2"/>
</dbReference>
<protein>
    <recommendedName>
        <fullName evidence="1">Sacsin/Nov domain-containing protein</fullName>
    </recommendedName>
</protein>
<dbReference type="Pfam" id="PF25794">
    <property type="entry name" value="SACS"/>
    <property type="match status" value="2"/>
</dbReference>
<dbReference type="InterPro" id="IPR036890">
    <property type="entry name" value="HATPase_C_sf"/>
</dbReference>
<evidence type="ECO:0000313" key="2">
    <source>
        <dbReference type="EMBL" id="KAK3889108.1"/>
    </source>
</evidence>
<accession>A0AAE1G9M3</accession>
<organism evidence="2 3">
    <name type="scientific">Petrolisthes cinctipes</name>
    <name type="common">Flat porcelain crab</name>
    <dbReference type="NCBI Taxonomy" id="88211"/>
    <lineage>
        <taxon>Eukaryota</taxon>
        <taxon>Metazoa</taxon>
        <taxon>Ecdysozoa</taxon>
        <taxon>Arthropoda</taxon>
        <taxon>Crustacea</taxon>
        <taxon>Multicrustacea</taxon>
        <taxon>Malacostraca</taxon>
        <taxon>Eumalacostraca</taxon>
        <taxon>Eucarida</taxon>
        <taxon>Decapoda</taxon>
        <taxon>Pleocyemata</taxon>
        <taxon>Anomura</taxon>
        <taxon>Galatheoidea</taxon>
        <taxon>Porcellanidae</taxon>
        <taxon>Petrolisthes</taxon>
    </lineage>
</organism>
<dbReference type="EMBL" id="JAWQEG010000504">
    <property type="protein sequence ID" value="KAK3889108.1"/>
    <property type="molecule type" value="Genomic_DNA"/>
</dbReference>
<dbReference type="InterPro" id="IPR058210">
    <property type="entry name" value="SACS/Nov_dom"/>
</dbReference>
<gene>
    <name evidence="2" type="ORF">Pcinc_006851</name>
</gene>
<dbReference type="Gene3D" id="3.30.565.10">
    <property type="entry name" value="Histidine kinase-like ATPase, C-terminal domain"/>
    <property type="match status" value="1"/>
</dbReference>
<feature type="domain" description="Sacsin/Nov" evidence="1">
    <location>
        <begin position="72"/>
        <end position="304"/>
    </location>
</feature>
<dbReference type="NCBIfam" id="NF047352">
    <property type="entry name" value="P_loop_sacsin"/>
    <property type="match status" value="2"/>
</dbReference>
<name>A0AAE1G9M3_PETCI</name>
<dbReference type="PANTHER" id="PTHR15600">
    <property type="entry name" value="SACSIN"/>
    <property type="match status" value="1"/>
</dbReference>
<keyword evidence="3" id="KW-1185">Reference proteome</keyword>
<comment type="caution">
    <text evidence="2">The sequence shown here is derived from an EMBL/GenBank/DDBJ whole genome shotgun (WGS) entry which is preliminary data.</text>
</comment>
<sequence>MSQSHQIQSTERTCELYSTRCCNALNNYVLSLTPGIIERKYCYCRNIKFSWVSEAKNVFRYADIELPSAIGHIKNILSQYPDSGQIIKELIQNAEDAGASKVDVVHDTRSLQFPEAHKDVQRFIRGPALCLYNDAVFSQEDWNGVRKLFDSIKKDDPLRVGQFGLGFKSVFHITDYITIISGSKLLFMDPSEPVLFIDPSTPVNRMCRFVSLSDLGKVLPESIALQLWGTYLTSQHILTGTFPATLFWFPLRQQPSQLSPTVYTKDRVRQLFDSFGVEAPICLTFLRALEQVSLQRVERDPRTPVLVHQVGYHNHGVSVARQERKNLRHILHQCEGRPSTSITSQYQVTIHNTKDGQVSKQTMLVLHYLPGQQDKYCIKYKGNEPHRYIPLVGVAVPTQPIATSWAQGSLFTFLPLPLDPANATGLPVQVNAYFTLDQNRRHVKWRTHESSKEPDVIWNEELVSEVVLKAYNKLLLHVHTQTVKGIYQPQMWYSVLPDLGTTTARWHQLATQLWRKILHLPILHSQTHGFLTTQNVITDASLEDYSNQVNMCVKEVLKCYQKPLVTLPSHVTISLDMLNSTPPTVTPALVRECLRSGGGKVKCDCDTITLLEYITSDQHYHNQLNGLQLLPLNDGSWSTYSTNSTSHPIYICTSNEAEALWGLQSYILQLNLSSVLHSRLDKVAQLGTTQLVQFDATQHGLTLLTKSVNQIQRKRHLGGQQLQEWLQQVWSLLQQMNLSTVTHLPLLPSRPSPTSSTNLLSLSSPIIVQNLQCHLPNSAIQTLQLLDIKVVTRLPHYVRHHQLYPYLYNGDGSGVNKALSKMISISTIQNIVASFNDRSSNVEHEALINAIDLNTLQPDVKKFLAKLNIFISVRECGNIKNDCVKRVIYIIPPDLVDFPVHFPVAILKHQTTRHQQLAITLGAELLSKEKLCLLALSSRNTYSEGEMCKLALYILSDNNLMTNTSICQWLKALRFVSDVSGVLHLPGELYDPKDDDIDALIDEDLTPSRRFHQYLPSLVKLGLKKVIDLPQHLLIQVITHVQSPSINTEEKTRKSLALLRVLEQRQDYKAVCMAVRDVAFVYGVTVKPSDYPVHLGWETKPHLLTPTSLKSYSKYKDVLGSVIQLIDCSHLSKVAKGFNWNMDPDTSNFCDHFRNMITAYQSSTRGCFEMKLLLPVENDDDSLELVKKELCSYSDQHCDWLSSDDLEVRIVHKCIPLKLAQSLGVKQLSQHLLLGGETMMEWGQNEQLTTSLNNLLHQYRDGVAIMKELVQNADDAGATTVSFLYDERQNEDARTRLLSRQLEQWQGPALWAYNDATFTEDDFKNLRKLGGGTKELQSTKIGKFGFGFCSVYNLTDVPSFVSGSSYVIFDPHLEYLGHENKTPGLRYSFEKEKTSRLLSKLHGQFKPFNEMFDCAFQDTKEYDGTLFRFPLRTPLQAERSEICKISYERTDMM</sequence>
<dbReference type="InterPro" id="IPR052972">
    <property type="entry name" value="Sacsin_chaperone_reg"/>
</dbReference>
<reference evidence="2" key="1">
    <citation type="submission" date="2023-10" db="EMBL/GenBank/DDBJ databases">
        <title>Genome assemblies of two species of porcelain crab, Petrolisthes cinctipes and Petrolisthes manimaculis (Anomura: Porcellanidae).</title>
        <authorList>
            <person name="Angst P."/>
        </authorList>
    </citation>
    <scope>NUCLEOTIDE SEQUENCE</scope>
    <source>
        <strain evidence="2">PB745_01</strain>
        <tissue evidence="2">Gill</tissue>
    </source>
</reference>
<proteinExistence type="predicted"/>
<evidence type="ECO:0000259" key="1">
    <source>
        <dbReference type="Pfam" id="PF25794"/>
    </source>
</evidence>
<evidence type="ECO:0000313" key="3">
    <source>
        <dbReference type="Proteomes" id="UP001286313"/>
    </source>
</evidence>